<evidence type="ECO:0000256" key="1">
    <source>
        <dbReference type="SAM" id="SignalP"/>
    </source>
</evidence>
<evidence type="ECO:0008006" key="4">
    <source>
        <dbReference type="Google" id="ProtNLM"/>
    </source>
</evidence>
<evidence type="ECO:0000313" key="2">
    <source>
        <dbReference type="EMBL" id="CAD8186590.1"/>
    </source>
</evidence>
<dbReference type="AlphaFoldDB" id="A0A8S1WC65"/>
<evidence type="ECO:0000313" key="3">
    <source>
        <dbReference type="Proteomes" id="UP000683925"/>
    </source>
</evidence>
<protein>
    <recommendedName>
        <fullName evidence="4">Transmembrane protein</fullName>
    </recommendedName>
</protein>
<dbReference type="Proteomes" id="UP000683925">
    <property type="component" value="Unassembled WGS sequence"/>
</dbReference>
<sequence length="91" mass="10760">MTFLIYFGIFQSGMKMQYLLLQLLICSISAVYENEQIEHSNFWIQNQSQINSFKQGMQVVEFISTPLSYKGISIFNKLNNIYILNKIKFYL</sequence>
<dbReference type="EMBL" id="CAJJDP010000087">
    <property type="protein sequence ID" value="CAD8186590.1"/>
    <property type="molecule type" value="Genomic_DNA"/>
</dbReference>
<organism evidence="2 3">
    <name type="scientific">Paramecium octaurelia</name>
    <dbReference type="NCBI Taxonomy" id="43137"/>
    <lineage>
        <taxon>Eukaryota</taxon>
        <taxon>Sar</taxon>
        <taxon>Alveolata</taxon>
        <taxon>Ciliophora</taxon>
        <taxon>Intramacronucleata</taxon>
        <taxon>Oligohymenophorea</taxon>
        <taxon>Peniculida</taxon>
        <taxon>Parameciidae</taxon>
        <taxon>Paramecium</taxon>
    </lineage>
</organism>
<comment type="caution">
    <text evidence="2">The sequence shown here is derived from an EMBL/GenBank/DDBJ whole genome shotgun (WGS) entry which is preliminary data.</text>
</comment>
<feature type="signal peptide" evidence="1">
    <location>
        <begin position="1"/>
        <end position="30"/>
    </location>
</feature>
<feature type="chain" id="PRO_5035712269" description="Transmembrane protein" evidence="1">
    <location>
        <begin position="31"/>
        <end position="91"/>
    </location>
</feature>
<reference evidence="2" key="1">
    <citation type="submission" date="2021-01" db="EMBL/GenBank/DDBJ databases">
        <authorList>
            <consortium name="Genoscope - CEA"/>
            <person name="William W."/>
        </authorList>
    </citation>
    <scope>NUCLEOTIDE SEQUENCE</scope>
</reference>
<keyword evidence="1" id="KW-0732">Signal</keyword>
<gene>
    <name evidence="2" type="ORF">POCTA_138.1.T0880109</name>
</gene>
<name>A0A8S1WC65_PAROT</name>
<proteinExistence type="predicted"/>
<keyword evidence="3" id="KW-1185">Reference proteome</keyword>
<accession>A0A8S1WC65</accession>